<evidence type="ECO:0000313" key="2">
    <source>
        <dbReference type="Proteomes" id="UP000886758"/>
    </source>
</evidence>
<dbReference type="AlphaFoldDB" id="A0A9D1GRM5"/>
<protein>
    <submittedName>
        <fullName evidence="1">DUF3795 domain-containing protein</fullName>
    </submittedName>
</protein>
<dbReference type="InterPro" id="IPR024227">
    <property type="entry name" value="DUF3795"/>
</dbReference>
<gene>
    <name evidence="1" type="ORF">IAD46_04060</name>
</gene>
<sequence>MIAFCGTYCKVCEWKDKIGCNGCKANQGVLFWGECDKAKCCIEKGLNHCGECSNLPCQKLKDFFSDPEHGDSGIRLNNLINWKNGKDVYEKLINPAQEKAKKMDPLKK</sequence>
<dbReference type="EMBL" id="DVLF01000122">
    <property type="protein sequence ID" value="HIT50183.1"/>
    <property type="molecule type" value="Genomic_DNA"/>
</dbReference>
<organism evidence="1 2">
    <name type="scientific">Candidatus Pelethenecus faecipullorum</name>
    <dbReference type="NCBI Taxonomy" id="2840900"/>
    <lineage>
        <taxon>Bacteria</taxon>
        <taxon>Bacillati</taxon>
        <taxon>Mycoplasmatota</taxon>
        <taxon>Mollicutes</taxon>
        <taxon>Candidatus Pelethenecus</taxon>
    </lineage>
</organism>
<name>A0A9D1GRM5_9MOLU</name>
<reference evidence="1" key="2">
    <citation type="journal article" date="2021" name="PeerJ">
        <title>Extensive microbial diversity within the chicken gut microbiome revealed by metagenomics and culture.</title>
        <authorList>
            <person name="Gilroy R."/>
            <person name="Ravi A."/>
            <person name="Getino M."/>
            <person name="Pursley I."/>
            <person name="Horton D.L."/>
            <person name="Alikhan N.F."/>
            <person name="Baker D."/>
            <person name="Gharbi K."/>
            <person name="Hall N."/>
            <person name="Watson M."/>
            <person name="Adriaenssens E.M."/>
            <person name="Foster-Nyarko E."/>
            <person name="Jarju S."/>
            <person name="Secka A."/>
            <person name="Antonio M."/>
            <person name="Oren A."/>
            <person name="Chaudhuri R.R."/>
            <person name="La Ragione R."/>
            <person name="Hildebrand F."/>
            <person name="Pallen M.J."/>
        </authorList>
    </citation>
    <scope>NUCLEOTIDE SEQUENCE</scope>
    <source>
        <strain evidence="1">ChiW17-6978</strain>
    </source>
</reference>
<comment type="caution">
    <text evidence="1">The sequence shown here is derived from an EMBL/GenBank/DDBJ whole genome shotgun (WGS) entry which is preliminary data.</text>
</comment>
<proteinExistence type="predicted"/>
<dbReference type="Proteomes" id="UP000886758">
    <property type="component" value="Unassembled WGS sequence"/>
</dbReference>
<reference evidence="1" key="1">
    <citation type="submission" date="2020-10" db="EMBL/GenBank/DDBJ databases">
        <authorList>
            <person name="Gilroy R."/>
        </authorList>
    </citation>
    <scope>NUCLEOTIDE SEQUENCE</scope>
    <source>
        <strain evidence="1">ChiW17-6978</strain>
    </source>
</reference>
<dbReference type="Pfam" id="PF12675">
    <property type="entry name" value="DUF3795"/>
    <property type="match status" value="1"/>
</dbReference>
<evidence type="ECO:0000313" key="1">
    <source>
        <dbReference type="EMBL" id="HIT50183.1"/>
    </source>
</evidence>
<accession>A0A9D1GRM5</accession>